<feature type="signal peptide" evidence="15">
    <location>
        <begin position="1"/>
        <end position="28"/>
    </location>
</feature>
<keyword evidence="14" id="KW-0175">Coiled coil</keyword>
<dbReference type="CDD" id="cd06503">
    <property type="entry name" value="ATP-synt_Fo_b"/>
    <property type="match status" value="1"/>
</dbReference>
<evidence type="ECO:0000256" key="1">
    <source>
        <dbReference type="ARBA" id="ARBA00022448"/>
    </source>
</evidence>
<dbReference type="GO" id="GO:0045259">
    <property type="term" value="C:proton-transporting ATP synthase complex"/>
    <property type="evidence" value="ECO:0007669"/>
    <property type="project" value="UniProtKB-KW"/>
</dbReference>
<name>A0A1H2G5E8_9BACT</name>
<gene>
    <name evidence="12" type="primary">atpF</name>
    <name evidence="16" type="ORF">SAMN04487931_10512</name>
</gene>
<reference evidence="17" key="1">
    <citation type="submission" date="2016-10" db="EMBL/GenBank/DDBJ databases">
        <authorList>
            <person name="Varghese N."/>
            <person name="Submissions S."/>
        </authorList>
    </citation>
    <scope>NUCLEOTIDE SEQUENCE [LARGE SCALE GENOMIC DNA]</scope>
    <source>
        <strain evidence="17">DSM 3384</strain>
    </source>
</reference>
<keyword evidence="1 12" id="KW-0813">Transport</keyword>
<sequence>MKKCRMNKGLLLVSGFVVSLVLCGVAFASSDGGHGGVHNAWLQIDTWKVLNFGILAVVGFLLAKKPVAEFFASRAKSIADEIEALEQKKADAEKKLAEYQAKFKNLDQESKQIVEDYTKQGEEAKARIIAQAEAQAEKLEDMAKRNIDQEFKSAKIKLQQEIVEKALDKAEEIIKASIKPKDQNKLVDDYLKKVVA</sequence>
<keyword evidence="15" id="KW-0732">Signal</keyword>
<evidence type="ECO:0000256" key="8">
    <source>
        <dbReference type="ARBA" id="ARBA00023310"/>
    </source>
</evidence>
<dbReference type="PANTHER" id="PTHR34264:SF3">
    <property type="entry name" value="ATP SYNTHASE SUBUNIT B, CHLOROPLASTIC"/>
    <property type="match status" value="1"/>
</dbReference>
<feature type="chain" id="PRO_5011707820" description="ATP synthase subunit b" evidence="15">
    <location>
        <begin position="29"/>
        <end position="196"/>
    </location>
</feature>
<keyword evidence="4 12" id="KW-0375">Hydrogen ion transport</keyword>
<dbReference type="AlphaFoldDB" id="A0A1H2G5E8"/>
<evidence type="ECO:0000256" key="14">
    <source>
        <dbReference type="SAM" id="Coils"/>
    </source>
</evidence>
<keyword evidence="2 12" id="KW-0138">CF(0)</keyword>
<keyword evidence="7 12" id="KW-0472">Membrane</keyword>
<comment type="function">
    <text evidence="10">Component of the F(0) channel, it forms part of the peripheral stalk, linking F(1) to F(0). The b'-subunit is a diverged and duplicated form of b found in plants and photosynthetic bacteria.</text>
</comment>
<keyword evidence="6 12" id="KW-0406">Ion transport</keyword>
<dbReference type="HAMAP" id="MF_01398">
    <property type="entry name" value="ATP_synth_b_bprime"/>
    <property type="match status" value="1"/>
</dbReference>
<evidence type="ECO:0000256" key="15">
    <source>
        <dbReference type="SAM" id="SignalP"/>
    </source>
</evidence>
<dbReference type="Pfam" id="PF00430">
    <property type="entry name" value="ATP-synt_B"/>
    <property type="match status" value="1"/>
</dbReference>
<evidence type="ECO:0000256" key="11">
    <source>
        <dbReference type="ARBA" id="ARBA00037847"/>
    </source>
</evidence>
<evidence type="ECO:0000256" key="6">
    <source>
        <dbReference type="ARBA" id="ARBA00023065"/>
    </source>
</evidence>
<accession>A0A1H2G5E8</accession>
<keyword evidence="5 12" id="KW-1133">Transmembrane helix</keyword>
<evidence type="ECO:0000256" key="5">
    <source>
        <dbReference type="ARBA" id="ARBA00022989"/>
    </source>
</evidence>
<evidence type="ECO:0000256" key="7">
    <source>
        <dbReference type="ARBA" id="ARBA00023136"/>
    </source>
</evidence>
<dbReference type="Proteomes" id="UP000199608">
    <property type="component" value="Unassembled WGS sequence"/>
</dbReference>
<evidence type="ECO:0000256" key="10">
    <source>
        <dbReference type="ARBA" id="ARBA00025614"/>
    </source>
</evidence>
<protein>
    <recommendedName>
        <fullName evidence="12">ATP synthase subunit b</fullName>
    </recommendedName>
    <alternativeName>
        <fullName evidence="12">ATP synthase F(0) sector subunit b</fullName>
    </alternativeName>
    <alternativeName>
        <fullName evidence="12">ATPase subunit I</fullName>
    </alternativeName>
    <alternativeName>
        <fullName evidence="12">F-type ATPase subunit b</fullName>
        <shortName evidence="12">F-ATPase subunit b</shortName>
    </alternativeName>
</protein>
<evidence type="ECO:0000313" key="16">
    <source>
        <dbReference type="EMBL" id="SDU14794.1"/>
    </source>
</evidence>
<comment type="function">
    <text evidence="9 12">F(1)F(0) ATP synthase produces ATP from ADP in the presence of a proton or sodium gradient. F-type ATPases consist of two structural domains, F(1) containing the extramembraneous catalytic core and F(0) containing the membrane proton channel, linked together by a central stalk and a peripheral stalk. During catalysis, ATP synthesis in the catalytic domain of F(1) is coupled via a rotary mechanism of the central stalk subunits to proton translocation.</text>
</comment>
<keyword evidence="8 12" id="KW-0066">ATP synthesis</keyword>
<evidence type="ECO:0000256" key="2">
    <source>
        <dbReference type="ARBA" id="ARBA00022547"/>
    </source>
</evidence>
<comment type="subcellular location">
    <subcellularLocation>
        <location evidence="12">Cell membrane</location>
        <topology evidence="12">Single-pass membrane protein</topology>
    </subcellularLocation>
    <subcellularLocation>
        <location evidence="11">Endomembrane system</location>
        <topology evidence="11">Single-pass membrane protein</topology>
    </subcellularLocation>
</comment>
<comment type="subunit">
    <text evidence="12">F-type ATPases have 2 components, F(1) - the catalytic core - and F(0) - the membrane proton channel. F(1) has five subunits: alpha(3), beta(3), gamma(1), delta(1), epsilon(1). F(0) has three main subunits: a(1), b(2) and c(10-14). The alpha and beta chains form an alternating ring which encloses part of the gamma chain. F(1) is attached to F(0) by a central stalk formed by the gamma and epsilon chains, while a peripheral stalk is formed by the delta and b chains.</text>
</comment>
<evidence type="ECO:0000256" key="13">
    <source>
        <dbReference type="RuleBase" id="RU003848"/>
    </source>
</evidence>
<evidence type="ECO:0000256" key="3">
    <source>
        <dbReference type="ARBA" id="ARBA00022692"/>
    </source>
</evidence>
<dbReference type="InterPro" id="IPR002146">
    <property type="entry name" value="ATP_synth_b/b'su_bac/chlpt"/>
</dbReference>
<dbReference type="GO" id="GO:0046933">
    <property type="term" value="F:proton-transporting ATP synthase activity, rotational mechanism"/>
    <property type="evidence" value="ECO:0007669"/>
    <property type="project" value="UniProtKB-UniRule"/>
</dbReference>
<feature type="coiled-coil region" evidence="14">
    <location>
        <begin position="68"/>
        <end position="149"/>
    </location>
</feature>
<dbReference type="GO" id="GO:0012505">
    <property type="term" value="C:endomembrane system"/>
    <property type="evidence" value="ECO:0007669"/>
    <property type="project" value="UniProtKB-SubCell"/>
</dbReference>
<feature type="transmembrane region" description="Helical" evidence="12">
    <location>
        <begin position="44"/>
        <end position="63"/>
    </location>
</feature>
<dbReference type="EMBL" id="FNLL01000005">
    <property type="protein sequence ID" value="SDU14794.1"/>
    <property type="molecule type" value="Genomic_DNA"/>
</dbReference>
<comment type="similarity">
    <text evidence="12 13">Belongs to the ATPase B chain family.</text>
</comment>
<keyword evidence="17" id="KW-1185">Reference proteome</keyword>
<evidence type="ECO:0000313" key="17">
    <source>
        <dbReference type="Proteomes" id="UP000199608"/>
    </source>
</evidence>
<evidence type="ECO:0000256" key="12">
    <source>
        <dbReference type="HAMAP-Rule" id="MF_01398"/>
    </source>
</evidence>
<dbReference type="PANTHER" id="PTHR34264">
    <property type="entry name" value="ATP SYNTHASE SUBUNIT B, CHLOROPLASTIC"/>
    <property type="match status" value="1"/>
</dbReference>
<keyword evidence="3 12" id="KW-0812">Transmembrane</keyword>
<dbReference type="RefSeq" id="WP_014957461.1">
    <property type="nucleotide sequence ID" value="NZ_FNLL01000005.1"/>
</dbReference>
<organism evidence="16 17">
    <name type="scientific">Desulfobacula phenolica</name>
    <dbReference type="NCBI Taxonomy" id="90732"/>
    <lineage>
        <taxon>Bacteria</taxon>
        <taxon>Pseudomonadati</taxon>
        <taxon>Thermodesulfobacteriota</taxon>
        <taxon>Desulfobacteria</taxon>
        <taxon>Desulfobacterales</taxon>
        <taxon>Desulfobacteraceae</taxon>
        <taxon>Desulfobacula</taxon>
    </lineage>
</organism>
<keyword evidence="12" id="KW-1003">Cell membrane</keyword>
<evidence type="ECO:0000256" key="4">
    <source>
        <dbReference type="ARBA" id="ARBA00022781"/>
    </source>
</evidence>
<evidence type="ECO:0000256" key="9">
    <source>
        <dbReference type="ARBA" id="ARBA00025198"/>
    </source>
</evidence>
<dbReference type="GO" id="GO:0005886">
    <property type="term" value="C:plasma membrane"/>
    <property type="evidence" value="ECO:0007669"/>
    <property type="project" value="UniProtKB-SubCell"/>
</dbReference>
<proteinExistence type="inferred from homology"/>